<feature type="compositionally biased region" description="Basic and acidic residues" evidence="1">
    <location>
        <begin position="155"/>
        <end position="175"/>
    </location>
</feature>
<evidence type="ECO:0000313" key="3">
    <source>
        <dbReference type="Proteomes" id="UP000289152"/>
    </source>
</evidence>
<dbReference type="InParanoid" id="A0A4Q1BEE4"/>
<organism evidence="2 3">
    <name type="scientific">Tremella mesenterica</name>
    <name type="common">Jelly fungus</name>
    <dbReference type="NCBI Taxonomy" id="5217"/>
    <lineage>
        <taxon>Eukaryota</taxon>
        <taxon>Fungi</taxon>
        <taxon>Dikarya</taxon>
        <taxon>Basidiomycota</taxon>
        <taxon>Agaricomycotina</taxon>
        <taxon>Tremellomycetes</taxon>
        <taxon>Tremellales</taxon>
        <taxon>Tremellaceae</taxon>
        <taxon>Tremella</taxon>
    </lineage>
</organism>
<feature type="compositionally biased region" description="Low complexity" evidence="1">
    <location>
        <begin position="66"/>
        <end position="79"/>
    </location>
</feature>
<sequence>MADRQMDQLQYLSQGLGSAFEYNPMMYPNPPRGGGFVQGGKNGAGSVGEIDPAQLNARLQALRIQAQASAESLQQSQPSNPSPTSPDKHHPIGYQPIHELLQPLQYPYNKYPSVTSLGPDDSVSRFQKMYRPSRKPVPESSGQSLSGRRGGTNIDRGDEGVDYEPAEHDHLDRGETGSYGSHGGVTRDSPGPDALEFDQITLNPTSVWTSGTLAGNMYTMRDRLIQTAEEREQAKHSELHRQLDETAKLAAALAKLETAEQQLRGLQATLIAERVARSQIEQEAETSMNHMHDCSRELGAAVRALRRAKEEGKRTDEERRRMQRAFDETVNRLHIYHEALEVRKASEKGREEGRNAALAEIAQWLSSEPPIPGMAPLQSIPPAVLHQTPMMQPAQQLYPQVQVQHMYHPQQVQPQSYQSPPMQDTQPQQAPMQMPMTSPPQQNQSYAPHPISPTSQMPQQSIEQMFHAQQVQQSLHAQQAQQAEQLQQSQSPQQPRQGSQTPQPMTSQQKGPTPPPMISQQTGQTQMPMMPQHTAQTQQDRMPMTNQHTGQTQMPTMQQQVGQIPPPQMAPPTGQPQMTQNGHPQMAQLNGQAQMPQFVNGMMALNQQPQTQQHPQMLAVPMAVELVPAVQTFQPVMMSTNPAMIPLPMTTQTTYTALPQPSRPPTVGHRTPHQPPLQMPQAQSTYTTPVRTQPPASVRSKSQRAPPTVASNTLSVPRVESVSRPGAAESYLEKMEQDSMVQSLLRNAPSRTIHTDRFPSDDSDHFRSSSEKPLPDPMARVPPPPSNRHAPSVTPSRGPGKSKAPSVNSRVPGRRYSLIEGLHAHAHSQPQTVDGDRYPMFAKGAGTSVGPSRHPSAESLDPVNVPLPASAMQTPATQYRNDYHTGPNHRNHGPPSHVPSQSGHSRTRSRVAGALRSDEELGPEMMSPPESQVPQSQYTHHTQQTQQNQQFQQNQHGQPFPHHPQGQMQRNTMHPQGRRNYAPSMPPSRPRPQVVLPQRLGAPGGKAASDHPHAGYRRPDLGAMYGRDLAARLTDQLPEPKNAYEVPNSHPMYVPPGMAPAAVGGGVEDVQGPRHSALGLEGIESRAQSVKAPTSNSVSQLATARTAPMSLPSKPHDQSRAPTERSQNQGGAAQSYFSQNVQPHEIPLPISRAPTQPSRPGTSQEQFRSISKPPTSQGNFQIGMRQLQPHEYPLPPSKAPTQAASRPPTSQGNHGRRFEPHEVPLPRSRAATNYTGVSPPESGVSPEEARGMSMGGNTLDHAVGKPLPDSRPTTYFGTGVMDLVSPTGTAKSKGNIRRKPVPEPFSRASSRAATRARQSTHAPTLATIEDMTEESGAEGRSRVSRVQ</sequence>
<feature type="compositionally biased region" description="Low complexity" evidence="1">
    <location>
        <begin position="410"/>
        <end position="442"/>
    </location>
</feature>
<dbReference type="VEuPathDB" id="FungiDB:TREMEDRAFT_62539"/>
<feature type="compositionally biased region" description="Low complexity" evidence="1">
    <location>
        <begin position="1306"/>
        <end position="1320"/>
    </location>
</feature>
<feature type="region of interest" description="Disordered" evidence="1">
    <location>
        <begin position="655"/>
        <end position="734"/>
    </location>
</feature>
<feature type="compositionally biased region" description="Basic and acidic residues" evidence="1">
    <location>
        <begin position="1114"/>
        <end position="1123"/>
    </location>
</feature>
<feature type="compositionally biased region" description="Low complexity" evidence="1">
    <location>
        <begin position="939"/>
        <end position="967"/>
    </location>
</feature>
<feature type="compositionally biased region" description="Basic and acidic residues" evidence="1">
    <location>
        <begin position="753"/>
        <end position="774"/>
    </location>
</feature>
<evidence type="ECO:0000256" key="1">
    <source>
        <dbReference type="SAM" id="MobiDB-lite"/>
    </source>
</evidence>
<accession>A0A4Q1BEE4</accession>
<feature type="compositionally biased region" description="Polar residues" evidence="1">
    <location>
        <begin position="452"/>
        <end position="463"/>
    </location>
</feature>
<feature type="region of interest" description="Disordered" evidence="1">
    <location>
        <begin position="1147"/>
        <end position="1251"/>
    </location>
</feature>
<dbReference type="Proteomes" id="UP000289152">
    <property type="component" value="Unassembled WGS sequence"/>
</dbReference>
<feature type="region of interest" description="Disordered" evidence="1">
    <location>
        <begin position="1087"/>
        <end position="1133"/>
    </location>
</feature>
<feature type="compositionally biased region" description="Polar residues" evidence="1">
    <location>
        <begin position="1153"/>
        <end position="1180"/>
    </location>
</feature>
<feature type="compositionally biased region" description="Polar residues" evidence="1">
    <location>
        <begin position="1087"/>
        <end position="1103"/>
    </location>
</feature>
<feature type="region of interest" description="Disordered" evidence="1">
    <location>
        <begin position="750"/>
        <end position="811"/>
    </location>
</feature>
<feature type="region of interest" description="Disordered" evidence="1">
    <location>
        <begin position="410"/>
        <end position="554"/>
    </location>
</feature>
<gene>
    <name evidence="2" type="ORF">M231_06278</name>
</gene>
<feature type="compositionally biased region" description="Polar residues" evidence="1">
    <location>
        <begin position="1199"/>
        <end position="1213"/>
    </location>
</feature>
<evidence type="ECO:0000313" key="2">
    <source>
        <dbReference type="EMBL" id="RXK36434.1"/>
    </source>
</evidence>
<dbReference type="OrthoDB" id="2589068at2759"/>
<reference evidence="2 3" key="1">
    <citation type="submission" date="2016-06" db="EMBL/GenBank/DDBJ databases">
        <title>Evolution of pathogenesis and genome organization in the Tremellales.</title>
        <authorList>
            <person name="Cuomo C."/>
            <person name="Litvintseva A."/>
            <person name="Heitman J."/>
            <person name="Chen Y."/>
            <person name="Sun S."/>
            <person name="Springer D."/>
            <person name="Dromer F."/>
            <person name="Young S."/>
            <person name="Zeng Q."/>
            <person name="Chapman S."/>
            <person name="Gujja S."/>
            <person name="Saif S."/>
            <person name="Birren B."/>
        </authorList>
    </citation>
    <scope>NUCLEOTIDE SEQUENCE [LARGE SCALE GENOMIC DNA]</scope>
    <source>
        <strain evidence="2 3">ATCC 28783</strain>
    </source>
</reference>
<feature type="compositionally biased region" description="Low complexity" evidence="1">
    <location>
        <begin position="468"/>
        <end position="504"/>
    </location>
</feature>
<comment type="caution">
    <text evidence="2">The sequence shown here is derived from an EMBL/GenBank/DDBJ whole genome shotgun (WGS) entry which is preliminary data.</text>
</comment>
<feature type="compositionally biased region" description="Polar residues" evidence="1">
    <location>
        <begin position="929"/>
        <end position="938"/>
    </location>
</feature>
<feature type="region of interest" description="Disordered" evidence="1">
    <location>
        <begin position="66"/>
        <end position="93"/>
    </location>
</feature>
<protein>
    <submittedName>
        <fullName evidence="2">Uncharacterized protein</fullName>
    </submittedName>
</protein>
<keyword evidence="3" id="KW-1185">Reference proteome</keyword>
<dbReference type="STRING" id="5217.A0A4Q1BEE4"/>
<dbReference type="EMBL" id="SDIL01000097">
    <property type="protein sequence ID" value="RXK36434.1"/>
    <property type="molecule type" value="Genomic_DNA"/>
</dbReference>
<feature type="region of interest" description="Disordered" evidence="1">
    <location>
        <begin position="130"/>
        <end position="197"/>
    </location>
</feature>
<proteinExistence type="predicted"/>
<feature type="region of interest" description="Disordered" evidence="1">
    <location>
        <begin position="1285"/>
        <end position="1347"/>
    </location>
</feature>
<feature type="compositionally biased region" description="Polar residues" evidence="1">
    <location>
        <begin position="871"/>
        <end position="880"/>
    </location>
</feature>
<feature type="compositionally biased region" description="Polar residues" evidence="1">
    <location>
        <begin position="680"/>
        <end position="715"/>
    </location>
</feature>
<feature type="compositionally biased region" description="Low complexity" evidence="1">
    <location>
        <begin position="520"/>
        <end position="539"/>
    </location>
</feature>
<feature type="compositionally biased region" description="Polar residues" evidence="1">
    <location>
        <begin position="1124"/>
        <end position="1133"/>
    </location>
</feature>
<feature type="region of interest" description="Disordered" evidence="1">
    <location>
        <begin position="825"/>
        <end position="997"/>
    </location>
</feature>
<name>A0A4Q1BEE4_TREME</name>